<dbReference type="SMART" id="SM01340">
    <property type="entry name" value="DNA_mis_repair"/>
    <property type="match status" value="1"/>
</dbReference>
<dbReference type="HAMAP" id="MF_00149">
    <property type="entry name" value="DNA_mis_repair"/>
    <property type="match status" value="1"/>
</dbReference>
<evidence type="ECO:0000256" key="4">
    <source>
        <dbReference type="ARBA" id="ARBA00023204"/>
    </source>
</evidence>
<dbReference type="InterPro" id="IPR038973">
    <property type="entry name" value="MutL/Mlh/Pms-like"/>
</dbReference>
<dbReference type="Pfam" id="PF08676">
    <property type="entry name" value="MutL_C"/>
    <property type="match status" value="1"/>
</dbReference>
<evidence type="ECO:0000313" key="9">
    <source>
        <dbReference type="EMBL" id="QCK14167.1"/>
    </source>
</evidence>
<dbReference type="Proteomes" id="UP000298616">
    <property type="component" value="Chromosome"/>
</dbReference>
<reference evidence="9 10" key="1">
    <citation type="submission" date="2018-04" db="EMBL/GenBank/DDBJ databases">
        <title>Complete genome uncultured novel isolate.</title>
        <authorList>
            <person name="Merlino G."/>
        </authorList>
    </citation>
    <scope>NUCLEOTIDE SEQUENCE [LARGE SCALE GENOMIC DNA]</scope>
    <source>
        <strain evidence="10">R1DC9</strain>
    </source>
</reference>
<dbReference type="InterPro" id="IPR002099">
    <property type="entry name" value="MutL/Mlh/PMS"/>
</dbReference>
<dbReference type="OrthoDB" id="9763467at2"/>
<keyword evidence="9" id="KW-0378">Hydrolase</keyword>
<dbReference type="InterPro" id="IPR042121">
    <property type="entry name" value="MutL_C_regsub"/>
</dbReference>
<dbReference type="PANTHER" id="PTHR10073">
    <property type="entry name" value="DNA MISMATCH REPAIR PROTEIN MLH, PMS, MUTL"/>
    <property type="match status" value="1"/>
</dbReference>
<dbReference type="SUPFAM" id="SSF55874">
    <property type="entry name" value="ATPase domain of HSP90 chaperone/DNA topoisomerase II/histidine kinase"/>
    <property type="match status" value="1"/>
</dbReference>
<dbReference type="Gene3D" id="3.30.230.10">
    <property type="match status" value="1"/>
</dbReference>
<dbReference type="GO" id="GO:0030983">
    <property type="term" value="F:mismatched DNA binding"/>
    <property type="evidence" value="ECO:0007669"/>
    <property type="project" value="InterPro"/>
</dbReference>
<dbReference type="EMBL" id="CP028923">
    <property type="protein sequence ID" value="QCK14167.1"/>
    <property type="molecule type" value="Genomic_DNA"/>
</dbReference>
<dbReference type="PANTHER" id="PTHR10073:SF12">
    <property type="entry name" value="DNA MISMATCH REPAIR PROTEIN MLH1"/>
    <property type="match status" value="1"/>
</dbReference>
<dbReference type="Gene3D" id="3.30.565.10">
    <property type="entry name" value="Histidine kinase-like ATPase, C-terminal domain"/>
    <property type="match status" value="1"/>
</dbReference>
<dbReference type="SUPFAM" id="SSF54211">
    <property type="entry name" value="Ribosomal protein S5 domain 2-like"/>
    <property type="match status" value="1"/>
</dbReference>
<name>A0A4D7JHI6_9BACT</name>
<dbReference type="InterPro" id="IPR036890">
    <property type="entry name" value="HATPase_C_sf"/>
</dbReference>
<dbReference type="CDD" id="cd00782">
    <property type="entry name" value="MutL_Trans"/>
    <property type="match status" value="1"/>
</dbReference>
<evidence type="ECO:0000256" key="2">
    <source>
        <dbReference type="ARBA" id="ARBA00021975"/>
    </source>
</evidence>
<protein>
    <recommendedName>
        <fullName evidence="2 5">DNA mismatch repair protein MutL</fullName>
    </recommendedName>
</protein>
<dbReference type="Gene3D" id="3.30.1370.100">
    <property type="entry name" value="MutL, C-terminal domain, regulatory subdomain"/>
    <property type="match status" value="1"/>
</dbReference>
<dbReference type="GO" id="GO:0006298">
    <property type="term" value="P:mismatch repair"/>
    <property type="evidence" value="ECO:0007669"/>
    <property type="project" value="UniProtKB-UniRule"/>
</dbReference>
<dbReference type="SUPFAM" id="SSF118116">
    <property type="entry name" value="DNA mismatch repair protein MutL"/>
    <property type="match status" value="1"/>
</dbReference>
<dbReference type="GO" id="GO:0004519">
    <property type="term" value="F:endonuclease activity"/>
    <property type="evidence" value="ECO:0007669"/>
    <property type="project" value="UniProtKB-KW"/>
</dbReference>
<dbReference type="Pfam" id="PF02518">
    <property type="entry name" value="HATPase_c"/>
    <property type="match status" value="1"/>
</dbReference>
<feature type="region of interest" description="Disordered" evidence="6">
    <location>
        <begin position="352"/>
        <end position="376"/>
    </location>
</feature>
<evidence type="ECO:0000256" key="3">
    <source>
        <dbReference type="ARBA" id="ARBA00022763"/>
    </source>
</evidence>
<dbReference type="SMART" id="SM00853">
    <property type="entry name" value="MutL_C"/>
    <property type="match status" value="1"/>
</dbReference>
<dbReference type="CDD" id="cd16926">
    <property type="entry name" value="HATPase_MutL-MLH-PMS-like"/>
    <property type="match status" value="1"/>
</dbReference>
<dbReference type="InterPro" id="IPR014790">
    <property type="entry name" value="MutL_C"/>
</dbReference>
<dbReference type="Gene3D" id="3.30.1540.20">
    <property type="entry name" value="MutL, C-terminal domain, dimerisation subdomain"/>
    <property type="match status" value="1"/>
</dbReference>
<proteinExistence type="inferred from homology"/>
<dbReference type="NCBIfam" id="TIGR00585">
    <property type="entry name" value="mutl"/>
    <property type="match status" value="1"/>
</dbReference>
<feature type="compositionally biased region" description="Polar residues" evidence="6">
    <location>
        <begin position="352"/>
        <end position="368"/>
    </location>
</feature>
<accession>A0A4D7JHI6</accession>
<evidence type="ECO:0000256" key="5">
    <source>
        <dbReference type="HAMAP-Rule" id="MF_00149"/>
    </source>
</evidence>
<keyword evidence="9" id="KW-0255">Endonuclease</keyword>
<dbReference type="InterPro" id="IPR003594">
    <property type="entry name" value="HATPase_dom"/>
</dbReference>
<evidence type="ECO:0000259" key="7">
    <source>
        <dbReference type="SMART" id="SM00853"/>
    </source>
</evidence>
<evidence type="ECO:0000259" key="8">
    <source>
        <dbReference type="SMART" id="SM01340"/>
    </source>
</evidence>
<keyword evidence="9" id="KW-0540">Nuclease</keyword>
<dbReference type="Pfam" id="PF01119">
    <property type="entry name" value="DNA_mis_repair"/>
    <property type="match status" value="1"/>
</dbReference>
<keyword evidence="3 5" id="KW-0227">DNA damage</keyword>
<evidence type="ECO:0000256" key="6">
    <source>
        <dbReference type="SAM" id="MobiDB-lite"/>
    </source>
</evidence>
<feature type="compositionally biased region" description="Acidic residues" evidence="6">
    <location>
        <begin position="414"/>
        <end position="423"/>
    </location>
</feature>
<comment type="function">
    <text evidence="5">This protein is involved in the repair of mismatches in DNA. It is required for dam-dependent methyl-directed DNA mismatch repair. May act as a 'molecular matchmaker', a protein that promotes the formation of a stable complex between two or more DNA-binding proteins in an ATP-dependent manner without itself being part of a final effector complex.</text>
</comment>
<dbReference type="FunFam" id="3.30.565.10:FF:000003">
    <property type="entry name" value="DNA mismatch repair endonuclease MutL"/>
    <property type="match status" value="1"/>
</dbReference>
<dbReference type="GO" id="GO:0005524">
    <property type="term" value="F:ATP binding"/>
    <property type="evidence" value="ECO:0007669"/>
    <property type="project" value="InterPro"/>
</dbReference>
<dbReference type="InterPro" id="IPR037198">
    <property type="entry name" value="MutL_C_sf"/>
</dbReference>
<dbReference type="AlphaFoldDB" id="A0A4D7JHI6"/>
<dbReference type="GO" id="GO:0016887">
    <property type="term" value="F:ATP hydrolysis activity"/>
    <property type="evidence" value="ECO:0007669"/>
    <property type="project" value="InterPro"/>
</dbReference>
<dbReference type="RefSeq" id="WP_137089761.1">
    <property type="nucleotide sequence ID" value="NZ_CP028923.1"/>
</dbReference>
<dbReference type="GO" id="GO:0140664">
    <property type="term" value="F:ATP-dependent DNA damage sensor activity"/>
    <property type="evidence" value="ECO:0007669"/>
    <property type="project" value="InterPro"/>
</dbReference>
<evidence type="ECO:0000256" key="1">
    <source>
        <dbReference type="ARBA" id="ARBA00006082"/>
    </source>
</evidence>
<evidence type="ECO:0000313" key="10">
    <source>
        <dbReference type="Proteomes" id="UP000298616"/>
    </source>
</evidence>
<gene>
    <name evidence="5 9" type="primary">mutL</name>
    <name evidence="9" type="ORF">DCC35_05115</name>
</gene>
<feature type="domain" description="MutL C-terminal dimerisation" evidence="7">
    <location>
        <begin position="449"/>
        <end position="591"/>
    </location>
</feature>
<dbReference type="InterPro" id="IPR020667">
    <property type="entry name" value="DNA_mismatch_repair_MutL"/>
</dbReference>
<keyword evidence="10" id="KW-1185">Reference proteome</keyword>
<dbReference type="InterPro" id="IPR042120">
    <property type="entry name" value="MutL_C_dimsub"/>
</dbReference>
<comment type="similarity">
    <text evidence="1 5">Belongs to the DNA mismatch repair MutL/HexB family.</text>
</comment>
<keyword evidence="4 5" id="KW-0234">DNA repair</keyword>
<organism evidence="9 10">
    <name type="scientific">Mangrovivirga cuniculi</name>
    <dbReference type="NCBI Taxonomy" id="2715131"/>
    <lineage>
        <taxon>Bacteria</taxon>
        <taxon>Pseudomonadati</taxon>
        <taxon>Bacteroidota</taxon>
        <taxon>Cytophagia</taxon>
        <taxon>Cytophagales</taxon>
        <taxon>Mangrovivirgaceae</taxon>
        <taxon>Mangrovivirga</taxon>
    </lineage>
</organism>
<feature type="domain" description="DNA mismatch repair protein S5" evidence="8">
    <location>
        <begin position="209"/>
        <end position="327"/>
    </location>
</feature>
<feature type="region of interest" description="Disordered" evidence="6">
    <location>
        <begin position="414"/>
        <end position="435"/>
    </location>
</feature>
<sequence>MSDVIQLLPDAIANQIAAGEVVQRPSSVVKELLENSIDAGADHITLRIKDAGRALIQVTDNGCGMTGTDARMSFERHATSKIRQSNDLFNIKTMGFRGEAMASIAAVAQVEMKTRCEGEELGTLICIEGSEVKKQEPVACPEGTTTSVKNLFFNVPARRNFLKSNAVEMKHIIEEFQRVALAHSEKTFVLYQNDMELFNLSEGKLSQRIVGIFGKKYQQQLAACEAETEFVSVKGYIGRPESAKKTRGDQYFFVNNRFIKSAYLNHAVTRAFEQLIPEGSFPFFVLFMEIDPKHIDINVHPTKTEIKLDDERAVYAVIHAAVKQALGLHNFSPSLDFETDVNFDAAAEQRSSGTRTFSSGINNFQGNKPTKRESNNLKNWDKLFDSAQSEAIPKLTEEERKLQGDLRSSALNFEEFEEEEQSEESSSLTFESKASSNWNQNEEKYEGASTFQLHNQYLITQVRSGMMLIDQQAAHERILFEKYIVSAESGNAGSQQSLFPQTMELSPGDFSLYLDLEDEILKLGFEVEVFGKNALIIRGIPSDLADRSEKEIFEGLLEQYKHYQSDLDLPVREKLARSLAKRSCVKKGKVMQKEECESLINQLFACKNPNFTPDGKTVFRLLSLEEIAQLLNR</sequence>
<dbReference type="InterPro" id="IPR014721">
    <property type="entry name" value="Ribsml_uS5_D2-typ_fold_subgr"/>
</dbReference>
<dbReference type="KEGG" id="fpf:DCC35_05115"/>
<dbReference type="InterPro" id="IPR013507">
    <property type="entry name" value="DNA_mismatch_S5_2-like"/>
</dbReference>
<dbReference type="InterPro" id="IPR020568">
    <property type="entry name" value="Ribosomal_Su5_D2-typ_SF"/>
</dbReference>
<dbReference type="GO" id="GO:0032300">
    <property type="term" value="C:mismatch repair complex"/>
    <property type="evidence" value="ECO:0007669"/>
    <property type="project" value="InterPro"/>
</dbReference>